<evidence type="ECO:0000256" key="1">
    <source>
        <dbReference type="SAM" id="Phobius"/>
    </source>
</evidence>
<evidence type="ECO:0000313" key="3">
    <source>
        <dbReference type="Proteomes" id="UP000612055"/>
    </source>
</evidence>
<protein>
    <submittedName>
        <fullName evidence="2">Uncharacterized protein</fullName>
    </submittedName>
</protein>
<dbReference type="EMBL" id="JAEHOE010000003">
    <property type="protein sequence ID" value="KAG2500614.1"/>
    <property type="molecule type" value="Genomic_DNA"/>
</dbReference>
<comment type="caution">
    <text evidence="2">The sequence shown here is derived from an EMBL/GenBank/DDBJ whole genome shotgun (WGS) entry which is preliminary data.</text>
</comment>
<accession>A0A835YMW7</accession>
<sequence>MLAAKTALPARAAGARRTFGARAAPVSSRRVAARAIDDTNFFINILGSGLAGAAVAAVTTYTAENRDKEIEKIQTVDGALPIGAAVAVDAIAHSIPGLNVIFNLIAEPVGAACGVAYMMTLILSAPSVDPNTLAPEGTVLNAKKAEDSRAAIRVPFTKLIPTALKVVDTSNEASSGAGWTIGENGLPKLPINSVLIVLGVGGVILEAAAHAPVMSFFLPRVLTMAAWYAAVGFALDKAGKA</sequence>
<dbReference type="AlphaFoldDB" id="A0A835YMW7"/>
<dbReference type="Proteomes" id="UP000612055">
    <property type="component" value="Unassembled WGS sequence"/>
</dbReference>
<proteinExistence type="predicted"/>
<name>A0A835YMW7_9CHLO</name>
<keyword evidence="1" id="KW-0812">Transmembrane</keyword>
<gene>
    <name evidence="2" type="ORF">HYH03_001381</name>
</gene>
<keyword evidence="1" id="KW-0472">Membrane</keyword>
<feature type="transmembrane region" description="Helical" evidence="1">
    <location>
        <begin position="41"/>
        <end position="63"/>
    </location>
</feature>
<reference evidence="2" key="1">
    <citation type="journal article" date="2020" name="bioRxiv">
        <title>Comparative genomics of Chlamydomonas.</title>
        <authorList>
            <person name="Craig R.J."/>
            <person name="Hasan A.R."/>
            <person name="Ness R.W."/>
            <person name="Keightley P.D."/>
        </authorList>
    </citation>
    <scope>NUCLEOTIDE SEQUENCE</scope>
    <source>
        <strain evidence="2">CCAP 11/70</strain>
    </source>
</reference>
<feature type="transmembrane region" description="Helical" evidence="1">
    <location>
        <begin position="189"/>
        <end position="211"/>
    </location>
</feature>
<evidence type="ECO:0000313" key="2">
    <source>
        <dbReference type="EMBL" id="KAG2500614.1"/>
    </source>
</evidence>
<dbReference type="OrthoDB" id="566522at2759"/>
<keyword evidence="1" id="KW-1133">Transmembrane helix</keyword>
<organism evidence="2 3">
    <name type="scientific">Edaphochlamys debaryana</name>
    <dbReference type="NCBI Taxonomy" id="47281"/>
    <lineage>
        <taxon>Eukaryota</taxon>
        <taxon>Viridiplantae</taxon>
        <taxon>Chlorophyta</taxon>
        <taxon>core chlorophytes</taxon>
        <taxon>Chlorophyceae</taxon>
        <taxon>CS clade</taxon>
        <taxon>Chlamydomonadales</taxon>
        <taxon>Chlamydomonadales incertae sedis</taxon>
        <taxon>Edaphochlamys</taxon>
    </lineage>
</organism>
<keyword evidence="3" id="KW-1185">Reference proteome</keyword>